<keyword evidence="2" id="KW-1185">Reference proteome</keyword>
<dbReference type="EMBL" id="VUOA01000025">
    <property type="protein sequence ID" value="KAA2236554.1"/>
    <property type="molecule type" value="Genomic_DNA"/>
</dbReference>
<dbReference type="SUPFAM" id="SSF54786">
    <property type="entry name" value="YcfA/nrd intein domain"/>
    <property type="match status" value="1"/>
</dbReference>
<dbReference type="AlphaFoldDB" id="A0A5B2VC45"/>
<reference evidence="1 2" key="2">
    <citation type="submission" date="2019-09" db="EMBL/GenBank/DDBJ databases">
        <authorList>
            <person name="Jin C."/>
        </authorList>
    </citation>
    <scope>NUCLEOTIDE SEQUENCE [LARGE SCALE GENOMIC DNA]</scope>
    <source>
        <strain evidence="1 2">BN140002</strain>
    </source>
</reference>
<gene>
    <name evidence="1" type="ORF">F0L46_13840</name>
</gene>
<accession>A0A5B2VC45</accession>
<reference evidence="1 2" key="1">
    <citation type="submission" date="2019-09" db="EMBL/GenBank/DDBJ databases">
        <title>Salinarimonas rosea gen. nov., sp. nov., a new member of the a-2 subgroup of the Proteobacteria.</title>
        <authorList>
            <person name="Liu J."/>
        </authorList>
    </citation>
    <scope>NUCLEOTIDE SEQUENCE [LARGE SCALE GENOMIC DNA]</scope>
    <source>
        <strain evidence="1 2">BN140002</strain>
    </source>
</reference>
<name>A0A5B2VC45_9HYPH</name>
<comment type="caution">
    <text evidence="1">The sequence shown here is derived from an EMBL/GenBank/DDBJ whole genome shotgun (WGS) entry which is preliminary data.</text>
</comment>
<protein>
    <submittedName>
        <fullName evidence="1">Type II toxin-antitoxin system HicA family toxin</fullName>
    </submittedName>
</protein>
<dbReference type="RefSeq" id="WP_149818488.1">
    <property type="nucleotide sequence ID" value="NZ_VUOA01000025.1"/>
</dbReference>
<dbReference type="Proteomes" id="UP000323142">
    <property type="component" value="Unassembled WGS sequence"/>
</dbReference>
<dbReference type="OrthoDB" id="308644at2"/>
<organism evidence="1 2">
    <name type="scientific">Salinarimonas soli</name>
    <dbReference type="NCBI Taxonomy" id="1638099"/>
    <lineage>
        <taxon>Bacteria</taxon>
        <taxon>Pseudomonadati</taxon>
        <taxon>Pseudomonadota</taxon>
        <taxon>Alphaproteobacteria</taxon>
        <taxon>Hyphomicrobiales</taxon>
        <taxon>Salinarimonadaceae</taxon>
        <taxon>Salinarimonas</taxon>
    </lineage>
</organism>
<evidence type="ECO:0000313" key="2">
    <source>
        <dbReference type="Proteomes" id="UP000323142"/>
    </source>
</evidence>
<proteinExistence type="predicted"/>
<sequence length="80" mass="8852">MGGRDLENRLRRNPAGDWTIQDVQAVCAGRSVSCTPPRGGGSHWKVSHPGSVMILTIPARSPVKPVYIRKLIRFLDELDD</sequence>
<evidence type="ECO:0000313" key="1">
    <source>
        <dbReference type="EMBL" id="KAA2236554.1"/>
    </source>
</evidence>